<keyword evidence="5 8" id="KW-0408">Iron</keyword>
<keyword evidence="4 8" id="KW-0560">Oxidoreductase</keyword>
<evidence type="ECO:0000256" key="2">
    <source>
        <dbReference type="ARBA" id="ARBA00022617"/>
    </source>
</evidence>
<comment type="caution">
    <text evidence="10">The sequence shown here is derived from an EMBL/GenBank/DDBJ whole genome shotgun (WGS) entry which is preliminary data.</text>
</comment>
<dbReference type="GO" id="GO:0008395">
    <property type="term" value="F:steroid hydroxylase activity"/>
    <property type="evidence" value="ECO:0007669"/>
    <property type="project" value="TreeGrafter"/>
</dbReference>
<evidence type="ECO:0000256" key="7">
    <source>
        <dbReference type="ARBA" id="ARBA00043906"/>
    </source>
</evidence>
<proteinExistence type="inferred from homology"/>
<keyword evidence="2 8" id="KW-0349">Heme</keyword>
<protein>
    <submittedName>
        <fullName evidence="10">Cytochrome P450</fullName>
    </submittedName>
</protein>
<dbReference type="GO" id="GO:0005506">
    <property type="term" value="F:iron ion binding"/>
    <property type="evidence" value="ECO:0007669"/>
    <property type="project" value="InterPro"/>
</dbReference>
<sequence>MGLQLVTETVQPDRGPQDPVHPIKFPMQPPLDLGEPLNFAGEQPWGAFKAMRETAPVMWHGLENKKLEGFWALTRYDDIKAASLDTQTWSSQMGGIMMAYANDARQHPKLHSASLNTMICLDAPHHMQLRREHMQFVKPTYVADLRKKVDQRVTELLNDVDKAGPRLNWVEHFSSQLPLFTLCEMLGVPEADQPKIREWMNMLEMAAYVLGTGDPSSVDPQLVMKFLTEVEAMFAYGREILLKRRAEPTDDLLSAIANVEIDGERLPDEFLDGSWLLIIIAGNDTTRNSLSGGLRLLSQFPDQKAKVLADRSLIPNMCHEIVRMVSPVMYMRRTALKETEIRGQTIAEGEKIVMWYGAGNRDPEVFADPDQFDVTRANASKHVAFGFGSHVCMGQRIANMQLNAAFTQIFERFPNIQWTGKQTILPNNFTHSIGELEVDLGVANS</sequence>
<dbReference type="PRINTS" id="PR00385">
    <property type="entry name" value="P450"/>
</dbReference>
<evidence type="ECO:0000256" key="4">
    <source>
        <dbReference type="ARBA" id="ARBA00023002"/>
    </source>
</evidence>
<dbReference type="InterPro" id="IPR001128">
    <property type="entry name" value="Cyt_P450"/>
</dbReference>
<comment type="function">
    <text evidence="7">Cytochromes P450 are a group of heme-thiolate monooxygenases. They oxidize a variety of structurally unrelated compounds, including steroids, fatty acids, and xenobiotics.</text>
</comment>
<dbReference type="CDD" id="cd11033">
    <property type="entry name" value="CYP142-like"/>
    <property type="match status" value="1"/>
</dbReference>
<evidence type="ECO:0000256" key="1">
    <source>
        <dbReference type="ARBA" id="ARBA00010617"/>
    </source>
</evidence>
<dbReference type="InterPro" id="IPR036396">
    <property type="entry name" value="Cyt_P450_sf"/>
</dbReference>
<feature type="region of interest" description="Disordered" evidence="9">
    <location>
        <begin position="1"/>
        <end position="21"/>
    </location>
</feature>
<evidence type="ECO:0000256" key="8">
    <source>
        <dbReference type="RuleBase" id="RU000461"/>
    </source>
</evidence>
<dbReference type="SUPFAM" id="SSF48264">
    <property type="entry name" value="Cytochrome P450"/>
    <property type="match status" value="1"/>
</dbReference>
<dbReference type="FunFam" id="1.10.630.10:FF:000018">
    <property type="entry name" value="Cytochrome P450 monooxygenase"/>
    <property type="match status" value="1"/>
</dbReference>
<evidence type="ECO:0000256" key="3">
    <source>
        <dbReference type="ARBA" id="ARBA00022723"/>
    </source>
</evidence>
<dbReference type="InterPro" id="IPR002397">
    <property type="entry name" value="Cyt_P450_B"/>
</dbReference>
<dbReference type="RefSeq" id="WP_189499073.1">
    <property type="nucleotide sequence ID" value="NZ_BMZH01000012.1"/>
</dbReference>
<organism evidence="10 11">
    <name type="scientific">Algimonas arctica</name>
    <dbReference type="NCBI Taxonomy" id="1479486"/>
    <lineage>
        <taxon>Bacteria</taxon>
        <taxon>Pseudomonadati</taxon>
        <taxon>Pseudomonadota</taxon>
        <taxon>Alphaproteobacteria</taxon>
        <taxon>Maricaulales</taxon>
        <taxon>Robiginitomaculaceae</taxon>
        <taxon>Algimonas</taxon>
    </lineage>
</organism>
<dbReference type="Pfam" id="PF00067">
    <property type="entry name" value="p450"/>
    <property type="match status" value="1"/>
</dbReference>
<dbReference type="EMBL" id="BMZH01000012">
    <property type="protein sequence ID" value="GHB01604.1"/>
    <property type="molecule type" value="Genomic_DNA"/>
</dbReference>
<dbReference type="PRINTS" id="PR00359">
    <property type="entry name" value="BP450"/>
</dbReference>
<evidence type="ECO:0000256" key="6">
    <source>
        <dbReference type="ARBA" id="ARBA00023033"/>
    </source>
</evidence>
<reference evidence="10" key="1">
    <citation type="journal article" date="2014" name="Int. J. Syst. Evol. Microbiol.">
        <title>Complete genome sequence of Corynebacterium casei LMG S-19264T (=DSM 44701T), isolated from a smear-ripened cheese.</title>
        <authorList>
            <consortium name="US DOE Joint Genome Institute (JGI-PGF)"/>
            <person name="Walter F."/>
            <person name="Albersmeier A."/>
            <person name="Kalinowski J."/>
            <person name="Ruckert C."/>
        </authorList>
    </citation>
    <scope>NUCLEOTIDE SEQUENCE</scope>
    <source>
        <strain evidence="10">KCTC 32513</strain>
    </source>
</reference>
<dbReference type="GO" id="GO:0006707">
    <property type="term" value="P:cholesterol catabolic process"/>
    <property type="evidence" value="ECO:0007669"/>
    <property type="project" value="TreeGrafter"/>
</dbReference>
<reference evidence="10" key="2">
    <citation type="submission" date="2020-09" db="EMBL/GenBank/DDBJ databases">
        <authorList>
            <person name="Sun Q."/>
            <person name="Kim S."/>
        </authorList>
    </citation>
    <scope>NUCLEOTIDE SEQUENCE</scope>
    <source>
        <strain evidence="10">KCTC 32513</strain>
    </source>
</reference>
<dbReference type="GO" id="GO:0020037">
    <property type="term" value="F:heme binding"/>
    <property type="evidence" value="ECO:0007669"/>
    <property type="project" value="InterPro"/>
</dbReference>
<dbReference type="PANTHER" id="PTHR46696:SF4">
    <property type="entry name" value="BIOTIN BIOSYNTHESIS CYTOCHROME P450"/>
    <property type="match status" value="1"/>
</dbReference>
<dbReference type="PANTHER" id="PTHR46696">
    <property type="entry name" value="P450, PUTATIVE (EUROFUNG)-RELATED"/>
    <property type="match status" value="1"/>
</dbReference>
<keyword evidence="3 8" id="KW-0479">Metal-binding</keyword>
<accession>A0A8J3G3D5</accession>
<dbReference type="GO" id="GO:0036199">
    <property type="term" value="F:cholest-4-en-3-one 26-monooxygenase activity"/>
    <property type="evidence" value="ECO:0007669"/>
    <property type="project" value="TreeGrafter"/>
</dbReference>
<evidence type="ECO:0000256" key="5">
    <source>
        <dbReference type="ARBA" id="ARBA00023004"/>
    </source>
</evidence>
<comment type="similarity">
    <text evidence="1 8">Belongs to the cytochrome P450 family.</text>
</comment>
<dbReference type="PROSITE" id="PS00086">
    <property type="entry name" value="CYTOCHROME_P450"/>
    <property type="match status" value="1"/>
</dbReference>
<keyword evidence="11" id="KW-1185">Reference proteome</keyword>
<evidence type="ECO:0000313" key="11">
    <source>
        <dbReference type="Proteomes" id="UP000634004"/>
    </source>
</evidence>
<evidence type="ECO:0000256" key="9">
    <source>
        <dbReference type="SAM" id="MobiDB-lite"/>
    </source>
</evidence>
<dbReference type="Proteomes" id="UP000634004">
    <property type="component" value="Unassembled WGS sequence"/>
</dbReference>
<dbReference type="InterPro" id="IPR017972">
    <property type="entry name" value="Cyt_P450_CS"/>
</dbReference>
<dbReference type="Gene3D" id="1.10.630.10">
    <property type="entry name" value="Cytochrome P450"/>
    <property type="match status" value="1"/>
</dbReference>
<gene>
    <name evidence="10" type="ORF">GCM10009069_25620</name>
</gene>
<name>A0A8J3G3D5_9PROT</name>
<keyword evidence="6 8" id="KW-0503">Monooxygenase</keyword>
<feature type="compositionally biased region" description="Polar residues" evidence="9">
    <location>
        <begin position="1"/>
        <end position="10"/>
    </location>
</feature>
<evidence type="ECO:0000313" key="10">
    <source>
        <dbReference type="EMBL" id="GHB01604.1"/>
    </source>
</evidence>
<dbReference type="AlphaFoldDB" id="A0A8J3G3D5"/>